<gene>
    <name evidence="8" type="ORF">L9F63_015166</name>
</gene>
<reference evidence="8" key="1">
    <citation type="journal article" date="2023" name="IScience">
        <title>Live-bearing cockroach genome reveals convergent evolutionary mechanisms linked to viviparity in insects and beyond.</title>
        <authorList>
            <person name="Fouks B."/>
            <person name="Harrison M.C."/>
            <person name="Mikhailova A.A."/>
            <person name="Marchal E."/>
            <person name="English S."/>
            <person name="Carruthers M."/>
            <person name="Jennings E.C."/>
            <person name="Chiamaka E.L."/>
            <person name="Frigard R.A."/>
            <person name="Pippel M."/>
            <person name="Attardo G.M."/>
            <person name="Benoit J.B."/>
            <person name="Bornberg-Bauer E."/>
            <person name="Tobe S.S."/>
        </authorList>
    </citation>
    <scope>NUCLEOTIDE SEQUENCE</scope>
    <source>
        <strain evidence="8">Stay&amp;Tobe</strain>
    </source>
</reference>
<dbReference type="CDD" id="cd05254">
    <property type="entry name" value="dTDP_HR_like_SDR_e"/>
    <property type="match status" value="1"/>
</dbReference>
<reference evidence="8" key="2">
    <citation type="submission" date="2023-05" db="EMBL/GenBank/DDBJ databases">
        <authorList>
            <person name="Fouks B."/>
        </authorList>
    </citation>
    <scope>NUCLEOTIDE SEQUENCE</scope>
    <source>
        <strain evidence="8">Stay&amp;Tobe</strain>
        <tissue evidence="8">Testes</tissue>
    </source>
</reference>
<name>A0AAD8EK93_DIPPU</name>
<dbReference type="InterPro" id="IPR005913">
    <property type="entry name" value="dTDP_dehydrorham_reduct"/>
</dbReference>
<dbReference type="InterPro" id="IPR036291">
    <property type="entry name" value="NAD(P)-bd_dom_sf"/>
</dbReference>
<evidence type="ECO:0000256" key="2">
    <source>
        <dbReference type="ARBA" id="ARBA00008656"/>
    </source>
</evidence>
<evidence type="ECO:0000256" key="5">
    <source>
        <dbReference type="ARBA" id="ARBA00045998"/>
    </source>
</evidence>
<evidence type="ECO:0000256" key="3">
    <source>
        <dbReference type="ARBA" id="ARBA00021596"/>
    </source>
</evidence>
<protein>
    <recommendedName>
        <fullName evidence="3">Methionine adenosyltransferase 2 subunit beta</fullName>
    </recommendedName>
    <alternativeName>
        <fullName evidence="4">Methionine adenosyltransferase II beta</fullName>
    </alternativeName>
</protein>
<organism evidence="8 9">
    <name type="scientific">Diploptera punctata</name>
    <name type="common">Pacific beetle cockroach</name>
    <dbReference type="NCBI Taxonomy" id="6984"/>
    <lineage>
        <taxon>Eukaryota</taxon>
        <taxon>Metazoa</taxon>
        <taxon>Ecdysozoa</taxon>
        <taxon>Arthropoda</taxon>
        <taxon>Hexapoda</taxon>
        <taxon>Insecta</taxon>
        <taxon>Pterygota</taxon>
        <taxon>Neoptera</taxon>
        <taxon>Polyneoptera</taxon>
        <taxon>Dictyoptera</taxon>
        <taxon>Blattodea</taxon>
        <taxon>Blaberoidea</taxon>
        <taxon>Blaberidae</taxon>
        <taxon>Diplopterinae</taxon>
        <taxon>Diploptera</taxon>
    </lineage>
</organism>
<dbReference type="GO" id="GO:0006556">
    <property type="term" value="P:S-adenosylmethionine biosynthetic process"/>
    <property type="evidence" value="ECO:0007669"/>
    <property type="project" value="TreeGrafter"/>
</dbReference>
<evidence type="ECO:0000256" key="6">
    <source>
        <dbReference type="ARBA" id="ARBA00046786"/>
    </source>
</evidence>
<evidence type="ECO:0000256" key="4">
    <source>
        <dbReference type="ARBA" id="ARBA00029977"/>
    </source>
</evidence>
<evidence type="ECO:0000259" key="7">
    <source>
        <dbReference type="Pfam" id="PF04321"/>
    </source>
</evidence>
<dbReference type="InterPro" id="IPR029903">
    <property type="entry name" value="RmlD-like-bd"/>
</dbReference>
<comment type="subunit">
    <text evidence="6">Heterotrimer; composed of a catalytic MAT2A homodimer that binds one regulatory MAT2B chain. Heterohexamer; composed of a central, catalytic MAT2A homotetramer flanked on either side by a regulatory MAT2B chain. NADP binding increases the affinity for MAT2A.</text>
</comment>
<evidence type="ECO:0000313" key="8">
    <source>
        <dbReference type="EMBL" id="KAJ9593291.1"/>
    </source>
</evidence>
<dbReference type="PANTHER" id="PTHR10491">
    <property type="entry name" value="DTDP-4-DEHYDRORHAMNOSE REDUCTASE"/>
    <property type="match status" value="1"/>
</dbReference>
<keyword evidence="9" id="KW-1185">Reference proteome</keyword>
<dbReference type="Pfam" id="PF04321">
    <property type="entry name" value="RmlD_sub_bind"/>
    <property type="match status" value="1"/>
</dbReference>
<comment type="function">
    <text evidence="5">Regulatory subunit of S-adenosylmethionine synthetase 2, an enzyme that catalyzes the formation of S-adenosylmethionine from methionine and ATP. Regulates MAT2A catalytic activity by changing its kinetic properties, increasing its affinity for L-methionine. Can bind NADP (in vitro).</text>
</comment>
<feature type="domain" description="RmlD-like substrate binding" evidence="7">
    <location>
        <begin position="7"/>
        <end position="300"/>
    </location>
</feature>
<comment type="pathway">
    <text evidence="1">Amino-acid biosynthesis; S-adenosyl-L-methionine biosynthesis; S-adenosyl-L-methionine from L-methionine: step 1/1.</text>
</comment>
<dbReference type="EMBL" id="JASPKZ010003449">
    <property type="protein sequence ID" value="KAJ9593291.1"/>
    <property type="molecule type" value="Genomic_DNA"/>
</dbReference>
<dbReference type="FunFam" id="3.40.50.720:FF:000357">
    <property type="entry name" value="Methionine adenosyltransferase 2 subunit beta"/>
    <property type="match status" value="1"/>
</dbReference>
<dbReference type="GO" id="GO:0048269">
    <property type="term" value="C:methionine adenosyltransferase complex"/>
    <property type="evidence" value="ECO:0007669"/>
    <property type="project" value="TreeGrafter"/>
</dbReference>
<dbReference type="Gene3D" id="3.40.50.720">
    <property type="entry name" value="NAD(P)-binding Rossmann-like Domain"/>
    <property type="match status" value="1"/>
</dbReference>
<sequence length="303" mass="33471">MTGLNKRLFITGASGLLGRAVLKKFVSDGWVVYGTAFSRASEGLHELDLINKDDVKEAVKQFKPSFVIHCAAQRFPEKVDSDPSAATKINVEATKYLAQVSDELGAPVLYISTDYVFDGTSPPYDVDAVPNPLNLYGKTKLQGEQETLAANKGNIVLRVPVLYGPVEYLAESAVTVLLNPLLNTDKPCKISNYERRCPSHVDDISTICFQLATKRIQDATVCGIFHWCGKQVFTKYEIVQQIAQVFQLTHLSHINPDSNKPSSAATPRPYDTTLNRSRLENLGIGQHTQFEVGIKTALQAWVK</sequence>
<dbReference type="SUPFAM" id="SSF51735">
    <property type="entry name" value="NAD(P)-binding Rossmann-fold domains"/>
    <property type="match status" value="1"/>
</dbReference>
<dbReference type="Proteomes" id="UP001233999">
    <property type="component" value="Unassembled WGS sequence"/>
</dbReference>
<evidence type="ECO:0000256" key="1">
    <source>
        <dbReference type="ARBA" id="ARBA00005224"/>
    </source>
</evidence>
<comment type="similarity">
    <text evidence="2">Belongs to the dTDP-4-dehydrorhamnose reductase family. MAT2B subfamily.</text>
</comment>
<dbReference type="PANTHER" id="PTHR10491:SF4">
    <property type="entry name" value="METHIONINE ADENOSYLTRANSFERASE 2 SUBUNIT BETA"/>
    <property type="match status" value="1"/>
</dbReference>
<dbReference type="AlphaFoldDB" id="A0AAD8EK93"/>
<dbReference type="GO" id="GO:0048270">
    <property type="term" value="F:methionine adenosyltransferase regulator activity"/>
    <property type="evidence" value="ECO:0007669"/>
    <property type="project" value="TreeGrafter"/>
</dbReference>
<evidence type="ECO:0000313" key="9">
    <source>
        <dbReference type="Proteomes" id="UP001233999"/>
    </source>
</evidence>
<comment type="caution">
    <text evidence="8">The sequence shown here is derived from an EMBL/GenBank/DDBJ whole genome shotgun (WGS) entry which is preliminary data.</text>
</comment>
<proteinExistence type="inferred from homology"/>
<accession>A0AAD8EK93</accession>